<keyword evidence="2" id="KW-0012">Acyltransferase</keyword>
<dbReference type="InterPro" id="IPR010941">
    <property type="entry name" value="PhaC_N"/>
</dbReference>
<organism evidence="4 5">
    <name type="scientific">Nocardioides silvaticus</name>
    <dbReference type="NCBI Taxonomy" id="2201891"/>
    <lineage>
        <taxon>Bacteria</taxon>
        <taxon>Bacillati</taxon>
        <taxon>Actinomycetota</taxon>
        <taxon>Actinomycetes</taxon>
        <taxon>Propionibacteriales</taxon>
        <taxon>Nocardioidaceae</taxon>
        <taxon>Nocardioides</taxon>
    </lineage>
</organism>
<dbReference type="GO" id="GO:0016746">
    <property type="term" value="F:acyltransferase activity"/>
    <property type="evidence" value="ECO:0007669"/>
    <property type="project" value="UniProtKB-KW"/>
</dbReference>
<dbReference type="SUPFAM" id="SSF53474">
    <property type="entry name" value="alpha/beta-Hydrolases"/>
    <property type="match status" value="1"/>
</dbReference>
<dbReference type="OrthoDB" id="7208816at2"/>
<name>A0A316TIW4_9ACTN</name>
<dbReference type="Proteomes" id="UP000245507">
    <property type="component" value="Unassembled WGS sequence"/>
</dbReference>
<gene>
    <name evidence="4" type="ORF">DJ010_02425</name>
</gene>
<dbReference type="InterPro" id="IPR029058">
    <property type="entry name" value="AB_hydrolase_fold"/>
</dbReference>
<sequence>MTTATAATDQAAPLDVLLVDAALGPARRLLPDRSTARWAVALARQPGVLTRRLAGLGAETARILAGSSAVAPARGDRRFQDAGWSDNPVLRRALQLYLVTARVADELVHDVDLEPRDQQRVRFLVDNLVAAAAPSNLPLVNPASAKAAIDTAGLSLVRGGAQLARDLGSAPRVPEMVDGSGFAIGENIAATPGAVVLRTEVLELIQYQPQTATVSEVPLVMVPPTINKYYAIDLAPGRSLVEHGLRQGRQVFVISWRNPDARHAAWGFDTYVEAILRALDAVEEITGSGSTMLGGVCSGGILASITAAYLAGIGRQDRLAGLFLAVTVIDNHDAGTLSALTSRRLATLAKQRSARQGYLDGKVLAEVFAWLRPGDLVWNYWVNNYLLGKRPPAFDILFWNADTTRMTAGLHADFVDLAVENALTRPGGLTVLGVPIDLGRVTVDSYVAAGIADHITPWENCYRTTQLLGGATRFVLSTSGHVAALVNPPGNPKATFHVNDGETRTARDARTWLAGTEQRQGTWWADLDRWLADRCGDQRPAADQLGSVRLPVLAPAPGTYVFDR</sequence>
<evidence type="ECO:0000256" key="1">
    <source>
        <dbReference type="ARBA" id="ARBA00022679"/>
    </source>
</evidence>
<evidence type="ECO:0000313" key="5">
    <source>
        <dbReference type="Proteomes" id="UP000245507"/>
    </source>
</evidence>
<dbReference type="Pfam" id="PF07167">
    <property type="entry name" value="PhaC_N"/>
    <property type="match status" value="1"/>
</dbReference>
<evidence type="ECO:0000256" key="2">
    <source>
        <dbReference type="ARBA" id="ARBA00023315"/>
    </source>
</evidence>
<comment type="caution">
    <text evidence="4">The sequence shown here is derived from an EMBL/GenBank/DDBJ whole genome shotgun (WGS) entry which is preliminary data.</text>
</comment>
<proteinExistence type="predicted"/>
<dbReference type="PANTHER" id="PTHR36837:SF5">
    <property type="entry name" value="POLY-3-HYDROXYBUTYRATE SYNTHASE"/>
    <property type="match status" value="1"/>
</dbReference>
<feature type="domain" description="Poly-beta-hydroxybutyrate polymerase N-terminal" evidence="3">
    <location>
        <begin position="76"/>
        <end position="243"/>
    </location>
</feature>
<dbReference type="AlphaFoldDB" id="A0A316TIW4"/>
<dbReference type="InterPro" id="IPR051321">
    <property type="entry name" value="PHA/PHB_synthase"/>
</dbReference>
<evidence type="ECO:0000313" key="4">
    <source>
        <dbReference type="EMBL" id="PWN04507.1"/>
    </source>
</evidence>
<protein>
    <submittedName>
        <fullName evidence="4">Poly(3-hydroxyalkanoate) polymerase</fullName>
    </submittedName>
</protein>
<dbReference type="EMBL" id="QGDD01000001">
    <property type="protein sequence ID" value="PWN04507.1"/>
    <property type="molecule type" value="Genomic_DNA"/>
</dbReference>
<keyword evidence="5" id="KW-1185">Reference proteome</keyword>
<keyword evidence="1" id="KW-0808">Transferase</keyword>
<evidence type="ECO:0000259" key="3">
    <source>
        <dbReference type="Pfam" id="PF07167"/>
    </source>
</evidence>
<dbReference type="PANTHER" id="PTHR36837">
    <property type="entry name" value="POLY(3-HYDROXYALKANOATE) POLYMERASE SUBUNIT PHAC"/>
    <property type="match status" value="1"/>
</dbReference>
<dbReference type="RefSeq" id="WP_109692011.1">
    <property type="nucleotide sequence ID" value="NZ_QGDD01000001.1"/>
</dbReference>
<dbReference type="Gene3D" id="3.40.50.1820">
    <property type="entry name" value="alpha/beta hydrolase"/>
    <property type="match status" value="1"/>
</dbReference>
<dbReference type="GO" id="GO:0042619">
    <property type="term" value="P:poly-hydroxybutyrate biosynthetic process"/>
    <property type="evidence" value="ECO:0007669"/>
    <property type="project" value="InterPro"/>
</dbReference>
<accession>A0A316TIW4</accession>
<reference evidence="4 5" key="1">
    <citation type="submission" date="2018-05" db="EMBL/GenBank/DDBJ databases">
        <title>Nocardioides silvaticus genome.</title>
        <authorList>
            <person name="Li C."/>
            <person name="Wang G."/>
        </authorList>
    </citation>
    <scope>NUCLEOTIDE SEQUENCE [LARGE SCALE GENOMIC DNA]</scope>
    <source>
        <strain evidence="4 5">CCTCC AB 2018079</strain>
    </source>
</reference>